<feature type="domain" description="HTH arsR-type" evidence="1">
    <location>
        <begin position="15"/>
        <end position="110"/>
    </location>
</feature>
<dbReference type="InterPro" id="IPR001845">
    <property type="entry name" value="HTH_ArsR_DNA-bd_dom"/>
</dbReference>
<accession>A0A1G4Z3P8</accession>
<dbReference type="SMART" id="SM00418">
    <property type="entry name" value="HTH_ARSR"/>
    <property type="match status" value="1"/>
</dbReference>
<organism evidence="2 3">
    <name type="scientific">Klenkia marina</name>
    <dbReference type="NCBI Taxonomy" id="1960309"/>
    <lineage>
        <taxon>Bacteria</taxon>
        <taxon>Bacillati</taxon>
        <taxon>Actinomycetota</taxon>
        <taxon>Actinomycetes</taxon>
        <taxon>Geodermatophilales</taxon>
        <taxon>Geodermatophilaceae</taxon>
        <taxon>Klenkia</taxon>
    </lineage>
</organism>
<proteinExistence type="predicted"/>
<gene>
    <name evidence="2" type="ORF">SAMN03159343_4013</name>
</gene>
<evidence type="ECO:0000313" key="2">
    <source>
        <dbReference type="EMBL" id="SCX59848.1"/>
    </source>
</evidence>
<sequence>MAREGWGERRPATEAEARAMASEVRLRILRLCLDRPLTNREIADRLDRNPATVLHHVRTLVDTGFLVAEPERRGTRGAREVPYRATGRSWQLDWSAVPPPARDPMLGAFLAEVSAVGERQLRSTRLGLRLSAQRREEFERELYGLLDRWAQQPSDPDGERWSLYLGLHPEE</sequence>
<dbReference type="Gene3D" id="1.10.10.10">
    <property type="entry name" value="Winged helix-like DNA-binding domain superfamily/Winged helix DNA-binding domain"/>
    <property type="match status" value="1"/>
</dbReference>
<dbReference type="InterPro" id="IPR036390">
    <property type="entry name" value="WH_DNA-bd_sf"/>
</dbReference>
<dbReference type="Pfam" id="PF12840">
    <property type="entry name" value="HTH_20"/>
    <property type="match status" value="1"/>
</dbReference>
<dbReference type="InterPro" id="IPR011991">
    <property type="entry name" value="ArsR-like_HTH"/>
</dbReference>
<protein>
    <submittedName>
        <fullName evidence="2">Helix-turn-helix domain-containing protein</fullName>
    </submittedName>
</protein>
<dbReference type="InterPro" id="IPR036388">
    <property type="entry name" value="WH-like_DNA-bd_sf"/>
</dbReference>
<dbReference type="SUPFAM" id="SSF46785">
    <property type="entry name" value="Winged helix' DNA-binding domain"/>
    <property type="match status" value="1"/>
</dbReference>
<dbReference type="RefSeq" id="WP_243470115.1">
    <property type="nucleotide sequence ID" value="NZ_FMUH01000008.1"/>
</dbReference>
<evidence type="ECO:0000313" key="3">
    <source>
        <dbReference type="Proteomes" id="UP000198981"/>
    </source>
</evidence>
<reference evidence="3" key="1">
    <citation type="submission" date="2016-10" db="EMBL/GenBank/DDBJ databases">
        <authorList>
            <person name="Varghese N."/>
            <person name="Submissions S."/>
        </authorList>
    </citation>
    <scope>NUCLEOTIDE SEQUENCE [LARGE SCALE GENOMIC DNA]</scope>
    <source>
        <strain evidence="3">DSM 45722</strain>
    </source>
</reference>
<dbReference type="STRING" id="1960309.SAMN03159343_4013"/>
<name>A0A1G4Z3P8_9ACTN</name>
<dbReference type="CDD" id="cd00090">
    <property type="entry name" value="HTH_ARSR"/>
    <property type="match status" value="1"/>
</dbReference>
<dbReference type="AlphaFoldDB" id="A0A1G4Z3P8"/>
<evidence type="ECO:0000259" key="1">
    <source>
        <dbReference type="SMART" id="SM00418"/>
    </source>
</evidence>
<dbReference type="EMBL" id="FMUH01000008">
    <property type="protein sequence ID" value="SCX59848.1"/>
    <property type="molecule type" value="Genomic_DNA"/>
</dbReference>
<keyword evidence="3" id="KW-1185">Reference proteome</keyword>
<dbReference type="GO" id="GO:0003700">
    <property type="term" value="F:DNA-binding transcription factor activity"/>
    <property type="evidence" value="ECO:0007669"/>
    <property type="project" value="InterPro"/>
</dbReference>
<dbReference type="Proteomes" id="UP000198981">
    <property type="component" value="Unassembled WGS sequence"/>
</dbReference>